<dbReference type="PANTHER" id="PTHR10082">
    <property type="entry name" value="INTEGRIN BETA SUBUNIT"/>
    <property type="match status" value="1"/>
</dbReference>
<feature type="compositionally biased region" description="Basic and acidic residues" evidence="16">
    <location>
        <begin position="939"/>
        <end position="956"/>
    </location>
</feature>
<dbReference type="PROSITE" id="PS51722">
    <property type="entry name" value="G_TR_2"/>
    <property type="match status" value="1"/>
</dbReference>
<dbReference type="PANTHER" id="PTHR10082:SF60">
    <property type="entry name" value="INTEGRIN BETA-PS"/>
    <property type="match status" value="1"/>
</dbReference>
<dbReference type="Proteomes" id="UP001158576">
    <property type="component" value="Chromosome 2"/>
</dbReference>
<dbReference type="Pfam" id="PF14578">
    <property type="entry name" value="GTP_EFTU_D4"/>
    <property type="match status" value="1"/>
</dbReference>
<dbReference type="Gene3D" id="3.40.50.410">
    <property type="entry name" value="von Willebrand factor, type A domain"/>
    <property type="match status" value="1"/>
</dbReference>
<evidence type="ECO:0000259" key="17">
    <source>
        <dbReference type="PROSITE" id="PS50026"/>
    </source>
</evidence>
<evidence type="ECO:0000256" key="14">
    <source>
        <dbReference type="PROSITE-ProRule" id="PRU00076"/>
    </source>
</evidence>
<dbReference type="InterPro" id="IPR057073">
    <property type="entry name" value="EGF_integrin_2"/>
</dbReference>
<dbReference type="SUPFAM" id="SSF103575">
    <property type="entry name" value="Plexin repeat"/>
    <property type="match status" value="1"/>
</dbReference>
<dbReference type="InterPro" id="IPR009000">
    <property type="entry name" value="Transl_B-barrel_sf"/>
</dbReference>
<keyword evidence="8 15" id="KW-0130">Cell adhesion</keyword>
<evidence type="ECO:0000256" key="6">
    <source>
        <dbReference type="ARBA" id="ARBA00022729"/>
    </source>
</evidence>
<comment type="subcellular location">
    <subcellularLocation>
        <location evidence="1 15">Cell membrane</location>
        <topology evidence="1 15">Single-pass type I membrane protein</topology>
    </subcellularLocation>
</comment>
<feature type="disulfide bond" evidence="14">
    <location>
        <begin position="585"/>
        <end position="594"/>
    </location>
</feature>
<dbReference type="SMART" id="SM01242">
    <property type="entry name" value="Integrin_B_tail"/>
    <property type="match status" value="1"/>
</dbReference>
<sequence>MRLSRTLASLYGAFQFVNGETQFCQDPSIETCRDCILRGPDCAWCADNITAEDMGTHRMKCGRLDDLKQQGCKQIEADKKSSRSITDAGKKIRPKKSTVELRHGESYNFQIEFHSEEYYPIDMYYVMDLSQSMQDDLVKLKDLASKLCEKMTEITGKDNFRIGHGSFVDKPVMPFISITEEDLKNPCGKERPCEPAYNFHNNLNLTLDTDKFFDIVDKMDHSSNLDQAEAGLDGILQAAVCKDLIGWGDDRHKLIVYSSDAPFHVAGDGKLGGILEPHDMQCHTDGSTMPNEIPRDKAVQYDYPSIGQIVDVISKNEIIMIFAVTKSVKKTYSLLADLLPLAAVGELEDDSNNVINIIEEKYNQLAQKVRLQHSGIPENVQVAAKVMCHADKPDVWTDGFECEKINRNQAVTFDVTLTWNSDGVCPETTTALADFLIYGMDAKSEVEIKFICDCDCPVYPAPSFMVDPKFTLDKRSVPFSCNSGNYSCGQCVCPEGQTGNMCECDVETDAANVWEGCINPKDVDEKPCSGFGSCVCGKCQCQKYLGRDITGEFCECDSDECHKFNNLPCGGPEHGTCQCDGTCKCADGWSGDNCSCSTDKRVCKNPEDLRRYGDSAAECSGNGDCNCGKCECKEFPGIGKYTGRYCENFNSKCEQHEDCAKCLANAFFDDEDGPVLNKKCADDCRSVNQETEKREDFYIEGIVEVEGEKGRFEIENVEKIFIPKDENADSLMCVSKDREGCQFNFGYKMSNEKKVQLMISDTRACPEPVNVWMVVGGILGGVVFLGLIILLLIKLIICWISRMEVKEFEKMRSKEALTSGNNPIYQKPETTHRTDNIVYRGAALSKMPKKKANKKVDDDWENDVEEMEAETNQEAPEVSAKAAPAAETVDDIDDMWSDDDKKKKGKKGKKGKGQDAQEDQAPTPEPAAEGPAIKTKAQKAAEKKEREKQKKKEQAAKKKKGGQQEKTVAEVAAELAAQDDEPQDTGKKGKKGKKGEEEKPKKKKGGPPAAALREMLEAQRAAEEAEKKRREEEEAKAAEALRKHNEKLEQERLRRAKKNEREKKRLERRKEEGKALTEKQKRDKARAEALLADRGIDVDDVDQEEVKAAPVKILSKAQKKKLMEQERLQREAEEAAAKEAEKAEAEEEAEEGQEDSPEVSEADEESSGDDWDNSSSDEDEAEKDEAEEEAEKPAVKEAPKAAAKKETEDLSVKQSGPRPDDFFEIADVHKRIKKRRKYNKENAIEGDYRCPIVCVLGHVDTGKTKCLDNLRRTNVQDGEAGGITQHIGATNVPLDCIEKRTSFVKKVAFGEKLDIQIPGLLIIDTPGHESFSNLRSRGSSLCDVAILVVDIMHGLENQTPSSQNLQLCPHQDVRKTIDNQKESTRNQFKKLYDNVYTQMAVEELNVKLFWELEGEDAAEWIPIVPTSAITGDGMGNLIAQVIDSAQNIVGKKITYNAGVKCTVMEVKTIEGLGKSVDAILVNGCLQNGDQMVLAGQQGPFATHIRQIYTPPVNKDLRVKNAWVKHDRVKGATGVKVVGRGEEIEKALAGMPMYIARQDDEVEYFKAELEDEIGDALDAIRCSGEGVYVQASTLGSLEALLEYLRTEKVKYSGINIGPVNKRDIMRASTMLEHDEKYGVVLAFDVPVTRDAQELADSFKPPIKIFTANIIYHLTDMFEKHLKDQKKQKQEELKEVAIFPAKMSILPDCIFAKRDPIVIGVKIDDGQLRVGAPICVPNKENMCIGAVSSIESSNKPVDVAKKGEEVCIKIENTTGDAPKMLGRHFEKTDYLCTRISRDGIDALKEWFRDEMTKQDWKLCIELKKTFKIL</sequence>
<dbReference type="InterPro" id="IPR015812">
    <property type="entry name" value="Integrin_bsu"/>
</dbReference>
<keyword evidence="7" id="KW-0677">Repeat</keyword>
<dbReference type="InterPro" id="IPR000795">
    <property type="entry name" value="T_Tr_GTP-bd_dom"/>
</dbReference>
<evidence type="ECO:0000256" key="12">
    <source>
        <dbReference type="ARBA" id="ARBA00023157"/>
    </source>
</evidence>
<dbReference type="InterPro" id="IPR014836">
    <property type="entry name" value="Integrin_bsu_cyt_dom"/>
</dbReference>
<dbReference type="PROSITE" id="PS00243">
    <property type="entry name" value="I_EGF_1"/>
    <property type="match status" value="2"/>
</dbReference>
<proteinExistence type="inferred from homology"/>
<name>A0ABN7T1A7_OIKDI</name>
<dbReference type="PROSITE" id="PS52047">
    <property type="entry name" value="I_EGF_2"/>
    <property type="match status" value="1"/>
</dbReference>
<feature type="domain" description="EGF-like" evidence="17">
    <location>
        <begin position="557"/>
        <end position="595"/>
    </location>
</feature>
<keyword evidence="6" id="KW-0732">Signal</keyword>
<dbReference type="Gene3D" id="1.20.5.100">
    <property type="entry name" value="Cytochrome c1, transmembrane anchor, C-terminal"/>
    <property type="match status" value="1"/>
</dbReference>
<evidence type="ECO:0000256" key="5">
    <source>
        <dbReference type="ARBA" id="ARBA00022692"/>
    </source>
</evidence>
<dbReference type="PRINTS" id="PR01186">
    <property type="entry name" value="INTEGRINB"/>
</dbReference>
<dbReference type="Pfam" id="PF23105">
    <property type="entry name" value="EGF_integrin"/>
    <property type="match status" value="1"/>
</dbReference>
<dbReference type="Pfam" id="PF00009">
    <property type="entry name" value="GTP_EFTU"/>
    <property type="match status" value="1"/>
</dbReference>
<reference evidence="19 20" key="1">
    <citation type="submission" date="2021-04" db="EMBL/GenBank/DDBJ databases">
        <authorList>
            <person name="Bliznina A."/>
        </authorList>
    </citation>
    <scope>NUCLEOTIDE SEQUENCE [LARGE SCALE GENOMIC DNA]</scope>
</reference>
<dbReference type="SUPFAM" id="SSF50447">
    <property type="entry name" value="Translation proteins"/>
    <property type="match status" value="1"/>
</dbReference>
<dbReference type="InterPro" id="IPR036465">
    <property type="entry name" value="vWFA_dom_sf"/>
</dbReference>
<dbReference type="PROSITE" id="PS50026">
    <property type="entry name" value="EGF_3"/>
    <property type="match status" value="1"/>
</dbReference>
<feature type="compositionally biased region" description="Basic and acidic residues" evidence="16">
    <location>
        <begin position="1121"/>
        <end position="1143"/>
    </location>
</feature>
<evidence type="ECO:0000256" key="16">
    <source>
        <dbReference type="SAM" id="MobiDB-lite"/>
    </source>
</evidence>
<dbReference type="Gene3D" id="2.10.25.10">
    <property type="entry name" value="Laminin"/>
    <property type="match status" value="1"/>
</dbReference>
<dbReference type="SUPFAM" id="SSF52156">
    <property type="entry name" value="Initiation factor IF2/eIF5b, domain 3"/>
    <property type="match status" value="1"/>
</dbReference>
<evidence type="ECO:0000256" key="8">
    <source>
        <dbReference type="ARBA" id="ARBA00022889"/>
    </source>
</evidence>
<evidence type="ECO:0000256" key="13">
    <source>
        <dbReference type="ARBA" id="ARBA00023180"/>
    </source>
</evidence>
<protein>
    <recommendedName>
        <fullName evidence="15">Integrin beta</fullName>
    </recommendedName>
</protein>
<dbReference type="Gene3D" id="2.60.40.1510">
    <property type="entry name" value="ntegrin, alpha v. Chain A, domain 3"/>
    <property type="match status" value="1"/>
</dbReference>
<feature type="compositionally biased region" description="Basic and acidic residues" evidence="16">
    <location>
        <begin position="1191"/>
        <end position="1211"/>
    </location>
</feature>
<keyword evidence="11" id="KW-0472">Membrane</keyword>
<evidence type="ECO:0000256" key="9">
    <source>
        <dbReference type="ARBA" id="ARBA00022989"/>
    </source>
</evidence>
<dbReference type="InterPro" id="IPR002369">
    <property type="entry name" value="Integrin_bsu_VWA"/>
</dbReference>
<evidence type="ECO:0000256" key="10">
    <source>
        <dbReference type="ARBA" id="ARBA00023037"/>
    </source>
</evidence>
<evidence type="ECO:0000313" key="20">
    <source>
        <dbReference type="Proteomes" id="UP001158576"/>
    </source>
</evidence>
<comment type="similarity">
    <text evidence="2 15">Belongs to the integrin beta chain family.</text>
</comment>
<evidence type="ECO:0000256" key="7">
    <source>
        <dbReference type="ARBA" id="ARBA00022737"/>
    </source>
</evidence>
<feature type="compositionally biased region" description="Low complexity" evidence="16">
    <location>
        <begin position="874"/>
        <end position="887"/>
    </location>
</feature>
<dbReference type="InterPro" id="IPR023115">
    <property type="entry name" value="TIF_IF2_dom3"/>
</dbReference>
<feature type="compositionally biased region" description="Acidic residues" evidence="16">
    <location>
        <begin position="888"/>
        <end position="897"/>
    </location>
</feature>
<dbReference type="Gene3D" id="2.40.30.10">
    <property type="entry name" value="Translation factors"/>
    <property type="match status" value="2"/>
</dbReference>
<keyword evidence="12 14" id="KW-1015">Disulfide bond</keyword>
<keyword evidence="10 15" id="KW-0401">Integrin</keyword>
<feature type="region of interest" description="Disordered" evidence="16">
    <location>
        <begin position="849"/>
        <end position="1221"/>
    </location>
</feature>
<dbReference type="PROSITE" id="PS00022">
    <property type="entry name" value="EGF_1"/>
    <property type="match status" value="1"/>
</dbReference>
<dbReference type="CDD" id="cd01887">
    <property type="entry name" value="IF2_eIF5B"/>
    <property type="match status" value="1"/>
</dbReference>
<evidence type="ECO:0000256" key="2">
    <source>
        <dbReference type="ARBA" id="ARBA00007449"/>
    </source>
</evidence>
<dbReference type="Pfam" id="PF00362">
    <property type="entry name" value="Integrin_beta"/>
    <property type="match status" value="1"/>
</dbReference>
<accession>A0ABN7T1A7</accession>
<keyword evidence="4 14" id="KW-0245">EGF-like domain</keyword>
<dbReference type="InterPro" id="IPR000742">
    <property type="entry name" value="EGF"/>
</dbReference>
<feature type="compositionally biased region" description="Acidic residues" evidence="16">
    <location>
        <begin position="858"/>
        <end position="871"/>
    </location>
</feature>
<dbReference type="SUPFAM" id="SSF52540">
    <property type="entry name" value="P-loop containing nucleoside triphosphate hydrolases"/>
    <property type="match status" value="1"/>
</dbReference>
<dbReference type="EMBL" id="OU015567">
    <property type="protein sequence ID" value="CAG5111401.1"/>
    <property type="molecule type" value="Genomic_DNA"/>
</dbReference>
<dbReference type="InterPro" id="IPR036349">
    <property type="entry name" value="Integrin_bsu_tail_dom_sf"/>
</dbReference>
<organism evidence="19 20">
    <name type="scientific">Oikopleura dioica</name>
    <name type="common">Tunicate</name>
    <dbReference type="NCBI Taxonomy" id="34765"/>
    <lineage>
        <taxon>Eukaryota</taxon>
        <taxon>Metazoa</taxon>
        <taxon>Chordata</taxon>
        <taxon>Tunicata</taxon>
        <taxon>Appendicularia</taxon>
        <taxon>Copelata</taxon>
        <taxon>Oikopleuridae</taxon>
        <taxon>Oikopleura</taxon>
    </lineage>
</organism>
<evidence type="ECO:0000256" key="3">
    <source>
        <dbReference type="ARBA" id="ARBA00022475"/>
    </source>
</evidence>
<dbReference type="SUPFAM" id="SSF53300">
    <property type="entry name" value="vWA-like"/>
    <property type="match status" value="1"/>
</dbReference>
<feature type="compositionally biased region" description="Acidic residues" evidence="16">
    <location>
        <begin position="1144"/>
        <end position="1190"/>
    </location>
</feature>
<comment type="caution">
    <text evidence="14">Lacks conserved residue(s) required for the propagation of feature annotation.</text>
</comment>
<dbReference type="CDD" id="cd16266">
    <property type="entry name" value="IF2_aeIF5B_IV"/>
    <property type="match status" value="1"/>
</dbReference>
<dbReference type="Pfam" id="PF11987">
    <property type="entry name" value="IF-2"/>
    <property type="match status" value="1"/>
</dbReference>
<keyword evidence="13" id="KW-0325">Glycoprotein</keyword>
<dbReference type="InterPro" id="IPR012896">
    <property type="entry name" value="Integrin_bsu_tail"/>
</dbReference>
<dbReference type="InterPro" id="IPR029459">
    <property type="entry name" value="EFTU-type"/>
</dbReference>
<evidence type="ECO:0000256" key="1">
    <source>
        <dbReference type="ARBA" id="ARBA00004251"/>
    </source>
</evidence>
<dbReference type="Gene3D" id="3.40.50.10050">
    <property type="entry name" value="Translation initiation factor IF- 2, domain 3"/>
    <property type="match status" value="1"/>
</dbReference>
<keyword evidence="3" id="KW-1003">Cell membrane</keyword>
<dbReference type="Pfam" id="PF08725">
    <property type="entry name" value="Integrin_b_cyt"/>
    <property type="match status" value="1"/>
</dbReference>
<gene>
    <name evidence="19" type="ORF">OKIOD_LOCUS14480</name>
</gene>
<evidence type="ECO:0000259" key="18">
    <source>
        <dbReference type="PROSITE" id="PS51722"/>
    </source>
</evidence>
<keyword evidence="5 15" id="KW-0812">Transmembrane</keyword>
<dbReference type="InterPro" id="IPR036925">
    <property type="entry name" value="TIF_IF2_dom3_sf"/>
</dbReference>
<keyword evidence="9" id="KW-1133">Transmembrane helix</keyword>
<evidence type="ECO:0000313" key="19">
    <source>
        <dbReference type="EMBL" id="CAG5111401.1"/>
    </source>
</evidence>
<dbReference type="InterPro" id="IPR033760">
    <property type="entry name" value="Integrin_beta_N"/>
</dbReference>
<dbReference type="InterPro" id="IPR027417">
    <property type="entry name" value="P-loop_NTPase"/>
</dbReference>
<dbReference type="InterPro" id="IPR057243">
    <property type="entry name" value="Integrin_I-EGF_CS"/>
</dbReference>
<evidence type="ECO:0000256" key="4">
    <source>
        <dbReference type="ARBA" id="ARBA00022536"/>
    </source>
</evidence>
<dbReference type="Gene3D" id="3.40.50.300">
    <property type="entry name" value="P-loop containing nucleotide triphosphate hydrolases"/>
    <property type="match status" value="1"/>
</dbReference>
<dbReference type="Gene3D" id="3.30.1680.10">
    <property type="entry name" value="ligand-binding face of the semaphorins, domain 2"/>
    <property type="match status" value="1"/>
</dbReference>
<dbReference type="Pfam" id="PF17205">
    <property type="entry name" value="PSI_integrin"/>
    <property type="match status" value="1"/>
</dbReference>
<evidence type="ECO:0000256" key="11">
    <source>
        <dbReference type="ARBA" id="ARBA00023136"/>
    </source>
</evidence>
<feature type="compositionally biased region" description="Basic and acidic residues" evidence="16">
    <location>
        <begin position="1014"/>
        <end position="1087"/>
    </location>
</feature>
<dbReference type="Gene3D" id="2.170.300.10">
    <property type="entry name" value="Tie2 ligand-binding domain superfamily"/>
    <property type="match status" value="1"/>
</dbReference>
<feature type="domain" description="Tr-type G" evidence="18">
    <location>
        <begin position="1248"/>
        <end position="1449"/>
    </location>
</feature>
<dbReference type="CDD" id="cd03703">
    <property type="entry name" value="aeIF5B_II"/>
    <property type="match status" value="1"/>
</dbReference>
<dbReference type="SMART" id="SM00187">
    <property type="entry name" value="INB"/>
    <property type="match status" value="1"/>
</dbReference>
<dbReference type="SUPFAM" id="SSF69687">
    <property type="entry name" value="Integrin beta tail domain"/>
    <property type="match status" value="1"/>
</dbReference>
<evidence type="ECO:0000256" key="15">
    <source>
        <dbReference type="RuleBase" id="RU000633"/>
    </source>
</evidence>
<keyword evidence="20" id="KW-1185">Reference proteome</keyword>